<feature type="coiled-coil region" evidence="6">
    <location>
        <begin position="168"/>
        <end position="244"/>
    </location>
</feature>
<dbReference type="Gene3D" id="3.30.40.10">
    <property type="entry name" value="Zinc/RING finger domain, C3HC4 (zinc finger)"/>
    <property type="match status" value="1"/>
</dbReference>
<evidence type="ECO:0000256" key="2">
    <source>
        <dbReference type="ARBA" id="ARBA00022771"/>
    </source>
</evidence>
<evidence type="ECO:0000313" key="9">
    <source>
        <dbReference type="Proteomes" id="UP001165289"/>
    </source>
</evidence>
<keyword evidence="1" id="KW-0479">Metal-binding</keyword>
<feature type="coiled-coil region" evidence="6">
    <location>
        <begin position="400"/>
        <end position="610"/>
    </location>
</feature>
<comment type="caution">
    <text evidence="8">The sequence shown here is derived from an EMBL/GenBank/DDBJ whole genome shotgun (WGS) entry which is preliminary data.</text>
</comment>
<feature type="coiled-coil region" evidence="6">
    <location>
        <begin position="326"/>
        <end position="360"/>
    </location>
</feature>
<evidence type="ECO:0000256" key="4">
    <source>
        <dbReference type="ARBA" id="ARBA00023054"/>
    </source>
</evidence>
<dbReference type="PANTHER" id="PTHR45956">
    <property type="entry name" value="RUN AND FYVE DOMAIN-CONTAINING PROTEIN 2-LIKE PROTEIN"/>
    <property type="match status" value="1"/>
</dbReference>
<dbReference type="GO" id="GO:0008270">
    <property type="term" value="F:zinc ion binding"/>
    <property type="evidence" value="ECO:0007669"/>
    <property type="project" value="UniProtKB-KW"/>
</dbReference>
<dbReference type="Pfam" id="PF01363">
    <property type="entry name" value="FYVE"/>
    <property type="match status" value="1"/>
</dbReference>
<dbReference type="PANTHER" id="PTHR45956:SF6">
    <property type="entry name" value="RUN DOMAIN-CONTAINING PROTEIN"/>
    <property type="match status" value="1"/>
</dbReference>
<evidence type="ECO:0000313" key="8">
    <source>
        <dbReference type="EMBL" id="KAI6649149.1"/>
    </source>
</evidence>
<reference evidence="8 9" key="1">
    <citation type="journal article" date="2023" name="BMC Biol.">
        <title>The compact genome of the sponge Oopsacas minuta (Hexactinellida) is lacking key metazoan core genes.</title>
        <authorList>
            <person name="Santini S."/>
            <person name="Schenkelaars Q."/>
            <person name="Jourda C."/>
            <person name="Duchesne M."/>
            <person name="Belahbib H."/>
            <person name="Rocher C."/>
            <person name="Selva M."/>
            <person name="Riesgo A."/>
            <person name="Vervoort M."/>
            <person name="Leys S.P."/>
            <person name="Kodjabachian L."/>
            <person name="Le Bivic A."/>
            <person name="Borchiellini C."/>
            <person name="Claverie J.M."/>
            <person name="Renard E."/>
        </authorList>
    </citation>
    <scope>NUCLEOTIDE SEQUENCE [LARGE SCALE GENOMIC DNA]</scope>
    <source>
        <strain evidence="8">SPO-2</strain>
    </source>
</reference>
<evidence type="ECO:0000256" key="3">
    <source>
        <dbReference type="ARBA" id="ARBA00022833"/>
    </source>
</evidence>
<organism evidence="8 9">
    <name type="scientific">Oopsacas minuta</name>
    <dbReference type="NCBI Taxonomy" id="111878"/>
    <lineage>
        <taxon>Eukaryota</taxon>
        <taxon>Metazoa</taxon>
        <taxon>Porifera</taxon>
        <taxon>Hexactinellida</taxon>
        <taxon>Hexasterophora</taxon>
        <taxon>Lyssacinosida</taxon>
        <taxon>Leucopsacidae</taxon>
        <taxon>Oopsacas</taxon>
    </lineage>
</organism>
<dbReference type="CDD" id="cd15730">
    <property type="entry name" value="FYVE_EEA1"/>
    <property type="match status" value="1"/>
</dbReference>
<keyword evidence="4 6" id="KW-0175">Coiled coil</keyword>
<dbReference type="EMBL" id="JAKMXF010000321">
    <property type="protein sequence ID" value="KAI6649149.1"/>
    <property type="molecule type" value="Genomic_DNA"/>
</dbReference>
<evidence type="ECO:0000256" key="6">
    <source>
        <dbReference type="SAM" id="Coils"/>
    </source>
</evidence>
<feature type="coiled-coil region" evidence="6">
    <location>
        <begin position="73"/>
        <end position="135"/>
    </location>
</feature>
<dbReference type="Proteomes" id="UP001165289">
    <property type="component" value="Unassembled WGS sequence"/>
</dbReference>
<evidence type="ECO:0000256" key="1">
    <source>
        <dbReference type="ARBA" id="ARBA00022723"/>
    </source>
</evidence>
<dbReference type="SMART" id="SM00064">
    <property type="entry name" value="FYVE"/>
    <property type="match status" value="1"/>
</dbReference>
<evidence type="ECO:0000256" key="5">
    <source>
        <dbReference type="PROSITE-ProRule" id="PRU00091"/>
    </source>
</evidence>
<keyword evidence="9" id="KW-1185">Reference proteome</keyword>
<proteinExistence type="predicted"/>
<feature type="coiled-coil region" evidence="6">
    <location>
        <begin position="650"/>
        <end position="698"/>
    </location>
</feature>
<dbReference type="InterPro" id="IPR011011">
    <property type="entry name" value="Znf_FYVE_PHD"/>
</dbReference>
<dbReference type="InterPro" id="IPR013083">
    <property type="entry name" value="Znf_RING/FYVE/PHD"/>
</dbReference>
<sequence>MINKIREVGGKLKERSQSILSLSGSESGASYHGYGFLCPECKQSFPESETLQSHWLACMSKDCDTFVPQNDTLDMENMEIEDIKDLLTQTRKENKILHHNNQEIIRKSGAICSEVARLQNQLEDETLKSTSLQEMSVVLQETYLAQVKRNEEFCQLLEQRSMESPDDVHVLTKELSRLHATLSEKEAEWESRADSQSDHRIQIERCQRALTDKQLEVGKLTNQIKELVTASNQLTEQLTNQKAETNKLIMEKEFNQTNVQISDQLERCLAAVSADKQEIFEKIGTEALSGALSDRMVQQIQSDLSESRMLTQLERESADQREQQLIDRQTNETREREIQLTELRNKNETLREGNEQLRIEVLTSKQRETELTNQIQVLREEQTNQLTASNQKSAHQQKLLTELTADKQLIENKLAQEQSKSRDLELELETARTDFIELNRLIDEKERELERTISRAQKSEEDLNNTLELKKSLSNQILEMDCVTQELRDQLEAKNNSCSEQEKEIDRLIELTNQMSEQLEAGRDEIKKQTEEHESVKSLLIEQKLELQNRISLVENLCEGLESQLTTEKKEKAIRLANLQKELQQSQDTADKLNNQSNALKEALEKEKTLSQLTRTNLQQDISSLRDDVRAGEVKRTDLQDKLDSQFGRMAVLDAKLQSMREENQDLIGQQIQRDESIEEYKQKIHKLEIELGDTKSALYELAQENQKQAIKEARIADRKWQEDTLAVSCNECHKKFSLSIRKHHCRGCGQIYCQDCTQKQADLPGYKTRVRVCENCYKERYN</sequence>
<gene>
    <name evidence="8" type="ORF">LOD99_11518</name>
</gene>
<accession>A0AAV7JL52</accession>
<dbReference type="SUPFAM" id="SSF57903">
    <property type="entry name" value="FYVE/PHD zinc finger"/>
    <property type="match status" value="1"/>
</dbReference>
<protein>
    <submittedName>
        <fullName evidence="8">Early endosome antigen 1-like</fullName>
    </submittedName>
</protein>
<dbReference type="PROSITE" id="PS50178">
    <property type="entry name" value="ZF_FYVE"/>
    <property type="match status" value="1"/>
</dbReference>
<keyword evidence="2 5" id="KW-0863">Zinc-finger</keyword>
<dbReference type="InterPro" id="IPR000306">
    <property type="entry name" value="Znf_FYVE"/>
</dbReference>
<name>A0AAV7JL52_9METZ</name>
<dbReference type="GO" id="GO:0005737">
    <property type="term" value="C:cytoplasm"/>
    <property type="evidence" value="ECO:0007669"/>
    <property type="project" value="TreeGrafter"/>
</dbReference>
<feature type="domain" description="FYVE-type" evidence="7">
    <location>
        <begin position="724"/>
        <end position="782"/>
    </location>
</feature>
<dbReference type="InterPro" id="IPR047335">
    <property type="entry name" value="RUFY1-3"/>
</dbReference>
<keyword evidence="3" id="KW-0862">Zinc</keyword>
<dbReference type="InterPro" id="IPR017455">
    <property type="entry name" value="Znf_FYVE-rel"/>
</dbReference>
<evidence type="ECO:0000259" key="7">
    <source>
        <dbReference type="PROSITE" id="PS50178"/>
    </source>
</evidence>
<dbReference type="AlphaFoldDB" id="A0AAV7JL52"/>